<dbReference type="PANTHER" id="PTHR31618">
    <property type="entry name" value="MECHANOSENSITIVE ION CHANNEL PROTEIN 5"/>
    <property type="match status" value="1"/>
</dbReference>
<comment type="similarity">
    <text evidence="2">Belongs to the MscS (TC 1.A.23) family.</text>
</comment>
<proteinExistence type="inferred from homology"/>
<feature type="region of interest" description="Disordered" evidence="3">
    <location>
        <begin position="1"/>
        <end position="57"/>
    </location>
</feature>
<dbReference type="AlphaFoldDB" id="A0AAD3TFK4"/>
<keyword evidence="4" id="KW-1133">Transmembrane helix</keyword>
<dbReference type="InterPro" id="IPR016688">
    <property type="entry name" value="MscS-like_plants/fungi"/>
</dbReference>
<evidence type="ECO:0000256" key="4">
    <source>
        <dbReference type="SAM" id="Phobius"/>
    </source>
</evidence>
<feature type="transmembrane region" description="Helical" evidence="4">
    <location>
        <begin position="80"/>
        <end position="98"/>
    </location>
</feature>
<comment type="subcellular location">
    <subcellularLocation>
        <location evidence="1">Membrane</location>
        <topology evidence="1">Multi-pass membrane protein</topology>
    </subcellularLocation>
</comment>
<dbReference type="Proteomes" id="UP001279734">
    <property type="component" value="Unassembled WGS sequence"/>
</dbReference>
<evidence type="ECO:0000256" key="2">
    <source>
        <dbReference type="ARBA" id="ARBA00008017"/>
    </source>
</evidence>
<keyword evidence="4" id="KW-0812">Transmembrane</keyword>
<evidence type="ECO:0000313" key="6">
    <source>
        <dbReference type="Proteomes" id="UP001279734"/>
    </source>
</evidence>
<dbReference type="PANTHER" id="PTHR31618:SF7">
    <property type="entry name" value="MECHANOSENSITIVE ION CHANNEL PROTEIN"/>
    <property type="match status" value="1"/>
</dbReference>
<feature type="transmembrane region" description="Helical" evidence="4">
    <location>
        <begin position="374"/>
        <end position="393"/>
    </location>
</feature>
<sequence>MGDDRELQQTSIPIPDNESSQPSRPTAADLATENVPNASPLEHPGGDTPAPQADRESPRLNAGKIISDCNKGTAVQAARLFVRSHGRLAILLMIWLLINLRVRSLRKKIILGSQLWQWTLLIVIIFCGYSVISMVTSLVVHFFIKTWKKGYSAVYYAIGLRRSVNFTLLSILLVLTWHFYFRTHKGLRETKNTHVIFRVGKWSPICLLLLSLCWLLKTWLLLKWTAEVISKRFSERMIFDTAFQCYFLYGCILGAAAAPNSPRGGVAASPEFERQLDFMTYIKKSKEALRYVKATLRPTESPTHETRLIAYYLNRIANVWPRDLEDDATAPIREILRKRFGYLDRYKVTAHRSNLMLAFTLNDLSGVADCLDKLMSGIAIITVIILWLLLMDVTTVTKLILIASPFLSGAFIFIGSFMPMLQGIIFTLVGHPFDIGDQCIIDEVQVIH</sequence>
<dbReference type="GO" id="GO:0008381">
    <property type="term" value="F:mechanosensitive monoatomic ion channel activity"/>
    <property type="evidence" value="ECO:0007669"/>
    <property type="project" value="TreeGrafter"/>
</dbReference>
<protein>
    <submittedName>
        <fullName evidence="5">Uncharacterized protein</fullName>
    </submittedName>
</protein>
<evidence type="ECO:0000256" key="1">
    <source>
        <dbReference type="ARBA" id="ARBA00004141"/>
    </source>
</evidence>
<accession>A0AAD3TFK4</accession>
<comment type="caution">
    <text evidence="5">The sequence shown here is derived from an EMBL/GenBank/DDBJ whole genome shotgun (WGS) entry which is preliminary data.</text>
</comment>
<dbReference type="GO" id="GO:0005886">
    <property type="term" value="C:plasma membrane"/>
    <property type="evidence" value="ECO:0007669"/>
    <property type="project" value="TreeGrafter"/>
</dbReference>
<feature type="transmembrane region" description="Helical" evidence="4">
    <location>
        <begin position="399"/>
        <end position="418"/>
    </location>
</feature>
<gene>
    <name evidence="5" type="ORF">Nepgr_030978</name>
</gene>
<keyword evidence="6" id="KW-1185">Reference proteome</keyword>
<dbReference type="GO" id="GO:0006820">
    <property type="term" value="P:monoatomic anion transport"/>
    <property type="evidence" value="ECO:0007669"/>
    <property type="project" value="TreeGrafter"/>
</dbReference>
<feature type="compositionally biased region" description="Polar residues" evidence="3">
    <location>
        <begin position="8"/>
        <end position="24"/>
    </location>
</feature>
<name>A0AAD3TFK4_NEPGR</name>
<dbReference type="GO" id="GO:0050982">
    <property type="term" value="P:detection of mechanical stimulus"/>
    <property type="evidence" value="ECO:0007669"/>
    <property type="project" value="TreeGrafter"/>
</dbReference>
<reference evidence="5" key="1">
    <citation type="submission" date="2023-05" db="EMBL/GenBank/DDBJ databases">
        <title>Nepenthes gracilis genome sequencing.</title>
        <authorList>
            <person name="Fukushima K."/>
        </authorList>
    </citation>
    <scope>NUCLEOTIDE SEQUENCE</scope>
    <source>
        <strain evidence="5">SING2019-196</strain>
    </source>
</reference>
<dbReference type="EMBL" id="BSYO01000035">
    <property type="protein sequence ID" value="GMH29135.1"/>
    <property type="molecule type" value="Genomic_DNA"/>
</dbReference>
<evidence type="ECO:0000313" key="5">
    <source>
        <dbReference type="EMBL" id="GMH29135.1"/>
    </source>
</evidence>
<evidence type="ECO:0000256" key="3">
    <source>
        <dbReference type="SAM" id="MobiDB-lite"/>
    </source>
</evidence>
<feature type="transmembrane region" description="Helical" evidence="4">
    <location>
        <begin position="118"/>
        <end position="144"/>
    </location>
</feature>
<feature type="transmembrane region" description="Helical" evidence="4">
    <location>
        <begin position="164"/>
        <end position="181"/>
    </location>
</feature>
<feature type="transmembrane region" description="Helical" evidence="4">
    <location>
        <begin position="201"/>
        <end position="222"/>
    </location>
</feature>
<organism evidence="5 6">
    <name type="scientific">Nepenthes gracilis</name>
    <name type="common">Slender pitcher plant</name>
    <dbReference type="NCBI Taxonomy" id="150966"/>
    <lineage>
        <taxon>Eukaryota</taxon>
        <taxon>Viridiplantae</taxon>
        <taxon>Streptophyta</taxon>
        <taxon>Embryophyta</taxon>
        <taxon>Tracheophyta</taxon>
        <taxon>Spermatophyta</taxon>
        <taxon>Magnoliopsida</taxon>
        <taxon>eudicotyledons</taxon>
        <taxon>Gunneridae</taxon>
        <taxon>Pentapetalae</taxon>
        <taxon>Caryophyllales</taxon>
        <taxon>Nepenthaceae</taxon>
        <taxon>Nepenthes</taxon>
    </lineage>
</organism>
<keyword evidence="4" id="KW-0472">Membrane</keyword>